<reference evidence="2 3" key="1">
    <citation type="journal article" date="2015" name="Genome Announc.">
        <title>Genome Sequence of 'Candidatus Thioglobus singularis' Strain PS1, a Mixotroph from the SUP05 Clade of Marine Gammaproteobacteria.</title>
        <authorList>
            <person name="Marshall K.T."/>
            <person name="Morris R.M."/>
        </authorList>
    </citation>
    <scope>NUCLEOTIDE SEQUENCE [LARGE SCALE GENOMIC DNA]</scope>
    <source>
        <strain evidence="2 3">PS1</strain>
    </source>
</reference>
<dbReference type="Pfam" id="PF08241">
    <property type="entry name" value="Methyltransf_11"/>
    <property type="match status" value="1"/>
</dbReference>
<protein>
    <submittedName>
        <fullName evidence="2">Type 11 methyltransferase</fullName>
    </submittedName>
</protein>
<keyword evidence="2" id="KW-0808">Transferase</keyword>
<gene>
    <name evidence="2" type="ORF">W908_03750</name>
</gene>
<dbReference type="SUPFAM" id="SSF53335">
    <property type="entry name" value="S-adenosyl-L-methionine-dependent methyltransferases"/>
    <property type="match status" value="1"/>
</dbReference>
<dbReference type="KEGG" id="tsn:W908_03750"/>
<dbReference type="PANTHER" id="PTHR43464">
    <property type="entry name" value="METHYLTRANSFERASE"/>
    <property type="match status" value="1"/>
</dbReference>
<dbReference type="Proteomes" id="UP000068905">
    <property type="component" value="Chromosome"/>
</dbReference>
<organism evidence="2 3">
    <name type="scientific">Candidatus Pseudothioglobus singularis PS1</name>
    <dbReference type="NCBI Taxonomy" id="1125411"/>
    <lineage>
        <taxon>Bacteria</taxon>
        <taxon>Pseudomonadati</taxon>
        <taxon>Pseudomonadota</taxon>
        <taxon>Gammaproteobacteria</taxon>
        <taxon>Candidatus Pseudothioglobaceae</taxon>
        <taxon>Candidatus Pseudothioglobus</taxon>
    </lineage>
</organism>
<dbReference type="AlphaFoldDB" id="A0A0M5KRQ6"/>
<dbReference type="RefSeq" id="WP_053819984.1">
    <property type="nucleotide sequence ID" value="NZ_CP006911.1"/>
</dbReference>
<evidence type="ECO:0000313" key="3">
    <source>
        <dbReference type="Proteomes" id="UP000068905"/>
    </source>
</evidence>
<dbReference type="EMBL" id="CP006911">
    <property type="protein sequence ID" value="ALE01766.1"/>
    <property type="molecule type" value="Genomic_DNA"/>
</dbReference>
<evidence type="ECO:0000313" key="2">
    <source>
        <dbReference type="EMBL" id="ALE01766.1"/>
    </source>
</evidence>
<dbReference type="InterPro" id="IPR013216">
    <property type="entry name" value="Methyltransf_11"/>
</dbReference>
<dbReference type="CDD" id="cd02440">
    <property type="entry name" value="AdoMet_MTases"/>
    <property type="match status" value="1"/>
</dbReference>
<name>A0A0M5KRQ6_9GAMM</name>
<dbReference type="OrthoDB" id="21342at2"/>
<accession>A0A0M5KRQ6</accession>
<evidence type="ECO:0000259" key="1">
    <source>
        <dbReference type="Pfam" id="PF08241"/>
    </source>
</evidence>
<dbReference type="GO" id="GO:0008757">
    <property type="term" value="F:S-adenosylmethionine-dependent methyltransferase activity"/>
    <property type="evidence" value="ECO:0007669"/>
    <property type="project" value="InterPro"/>
</dbReference>
<proteinExistence type="predicted"/>
<sequence length="211" mass="23811">MKKNTQGLKLYDSLDLSESKNKKKLLDIYQKWAALYDKDNDDELGTVSQPNSVQIFQRYVKDKSKYIIDVGCGTGLVGLQLKKLGYKNFDGVDLSQEMIDIAIDRGYESLFLGNLNETLPIESDQYEAAICVGVFTHGHVGPSRLEELIRIVKPGGIICFTVNEDVYESYGFDEAIKSQELAGVWKVLELSKKDYMMKKNVKGLYCIAEVI</sequence>
<dbReference type="STRING" id="1125411.W908_03750"/>
<keyword evidence="2" id="KW-0489">Methyltransferase</keyword>
<dbReference type="Gene3D" id="3.40.50.150">
    <property type="entry name" value="Vaccinia Virus protein VP39"/>
    <property type="match status" value="1"/>
</dbReference>
<dbReference type="GO" id="GO:0032259">
    <property type="term" value="P:methylation"/>
    <property type="evidence" value="ECO:0007669"/>
    <property type="project" value="UniProtKB-KW"/>
</dbReference>
<keyword evidence="3" id="KW-1185">Reference proteome</keyword>
<dbReference type="InterPro" id="IPR029063">
    <property type="entry name" value="SAM-dependent_MTases_sf"/>
</dbReference>
<feature type="domain" description="Methyltransferase type 11" evidence="1">
    <location>
        <begin position="68"/>
        <end position="160"/>
    </location>
</feature>